<dbReference type="Pfam" id="PF03193">
    <property type="entry name" value="RsgA_GTPase"/>
    <property type="match status" value="1"/>
</dbReference>
<dbReference type="PROSITE" id="PS50936">
    <property type="entry name" value="ENGC_GTPASE"/>
    <property type="match status" value="1"/>
</dbReference>
<keyword evidence="4 10" id="KW-0699">rRNA-binding</keyword>
<dbReference type="EC" id="3.6.1.-" evidence="10"/>
<proteinExistence type="inferred from homology"/>
<comment type="subcellular location">
    <subcellularLocation>
        <location evidence="10">Cytoplasm</location>
    </subcellularLocation>
</comment>
<evidence type="ECO:0000259" key="12">
    <source>
        <dbReference type="PROSITE" id="PS50936"/>
    </source>
</evidence>
<evidence type="ECO:0000256" key="1">
    <source>
        <dbReference type="ARBA" id="ARBA00022490"/>
    </source>
</evidence>
<evidence type="ECO:0000256" key="3">
    <source>
        <dbReference type="ARBA" id="ARBA00022723"/>
    </source>
</evidence>
<sequence>MIERYGWSQGLQDDFQPHADQGLSPARVTVQRRGAYTLITPQGEMTSHLSGRFAHEAKEGEYPVTGDWVAVSVPPDKAGATIHAVLPRRNAFTRKAAGPGRPVAQVVAANIEVAFLVTSLNADRNARRIERYLATALESGAAPVVVLTKADLCADRAPALAEIEPLTRGVPVHVVSAVSGEGIEGLRACFAPGQTAVLLGSSGVGKSSLVNALAGTERMATGGIREDDARGRHTTTHRELVLLPDGRLVLDTPGMRELGLWDAEAGVAEAFDDIEALAKTCRFTDCRHEAEPGCAVRAALEDGRLDGDRWRNWIKLQRELAHLSRREDPVARAATRKVWIQRQKQGRAAAKRRGDLE</sequence>
<keyword evidence="5 10" id="KW-0547">Nucleotide-binding</keyword>
<comment type="caution">
    <text evidence="14">The sequence shown here is derived from an EMBL/GenBank/DDBJ whole genome shotgun (WGS) entry which is preliminary data.</text>
</comment>
<gene>
    <name evidence="10" type="primary">rsgA</name>
    <name evidence="14" type="ORF">E9232_002184</name>
</gene>
<evidence type="ECO:0000256" key="8">
    <source>
        <dbReference type="ARBA" id="ARBA00022884"/>
    </source>
</evidence>
<keyword evidence="8 10" id="KW-0694">RNA-binding</keyword>
<dbReference type="SUPFAM" id="SSF52540">
    <property type="entry name" value="P-loop containing nucleoside triphosphate hydrolases"/>
    <property type="match status" value="1"/>
</dbReference>
<dbReference type="RefSeq" id="WP_309793948.1">
    <property type="nucleotide sequence ID" value="NZ_JAVDPW010000003.1"/>
</dbReference>
<evidence type="ECO:0000256" key="7">
    <source>
        <dbReference type="ARBA" id="ARBA00022833"/>
    </source>
</evidence>
<keyword evidence="9 10" id="KW-0342">GTP-binding</keyword>
<dbReference type="NCBIfam" id="TIGR00157">
    <property type="entry name" value="ribosome small subunit-dependent GTPase A"/>
    <property type="match status" value="1"/>
</dbReference>
<dbReference type="Gene3D" id="1.10.40.50">
    <property type="entry name" value="Probable gtpase engc, domain 3"/>
    <property type="match status" value="1"/>
</dbReference>
<keyword evidence="3 10" id="KW-0479">Metal-binding</keyword>
<organism evidence="14 15">
    <name type="scientific">Inquilinus ginsengisoli</name>
    <dbReference type="NCBI Taxonomy" id="363840"/>
    <lineage>
        <taxon>Bacteria</taxon>
        <taxon>Pseudomonadati</taxon>
        <taxon>Pseudomonadota</taxon>
        <taxon>Alphaproteobacteria</taxon>
        <taxon>Rhodospirillales</taxon>
        <taxon>Rhodospirillaceae</taxon>
        <taxon>Inquilinus</taxon>
    </lineage>
</organism>
<dbReference type="InterPro" id="IPR010914">
    <property type="entry name" value="RsgA_GTPase_dom"/>
</dbReference>
<feature type="binding site" evidence="10">
    <location>
        <position position="286"/>
    </location>
    <ligand>
        <name>Zn(2+)</name>
        <dbReference type="ChEBI" id="CHEBI:29105"/>
    </ligand>
</feature>
<evidence type="ECO:0000256" key="9">
    <source>
        <dbReference type="ARBA" id="ARBA00023134"/>
    </source>
</evidence>
<dbReference type="InterPro" id="IPR030378">
    <property type="entry name" value="G_CP_dom"/>
</dbReference>
<comment type="subunit">
    <text evidence="10">Monomer. Associates with 30S ribosomal subunit, binds 16S rRNA.</text>
</comment>
<comment type="cofactor">
    <cofactor evidence="10">
        <name>Zn(2+)</name>
        <dbReference type="ChEBI" id="CHEBI:29105"/>
    </cofactor>
    <text evidence="10">Binds 1 zinc ion per subunit.</text>
</comment>
<dbReference type="CDD" id="cd01854">
    <property type="entry name" value="YjeQ_EngC"/>
    <property type="match status" value="1"/>
</dbReference>
<comment type="function">
    <text evidence="10">One of several proteins that assist in the late maturation steps of the functional core of the 30S ribosomal subunit. Helps release RbfA from mature subunits. May play a role in the assembly of ribosomal proteins into the subunit. Circularly permuted GTPase that catalyzes slow GTP hydrolysis, GTPase activity is stimulated by the 30S ribosomal subunit.</text>
</comment>
<dbReference type="Proteomes" id="UP001262410">
    <property type="component" value="Unassembled WGS sequence"/>
</dbReference>
<feature type="binding site" evidence="10">
    <location>
        <position position="288"/>
    </location>
    <ligand>
        <name>Zn(2+)</name>
        <dbReference type="ChEBI" id="CHEBI:29105"/>
    </ligand>
</feature>
<feature type="binding site" evidence="10">
    <location>
        <position position="281"/>
    </location>
    <ligand>
        <name>Zn(2+)</name>
        <dbReference type="ChEBI" id="CHEBI:29105"/>
    </ligand>
</feature>
<evidence type="ECO:0000313" key="15">
    <source>
        <dbReference type="Proteomes" id="UP001262410"/>
    </source>
</evidence>
<dbReference type="EMBL" id="JAVDPW010000003">
    <property type="protein sequence ID" value="MDR6289669.1"/>
    <property type="molecule type" value="Genomic_DNA"/>
</dbReference>
<evidence type="ECO:0000256" key="5">
    <source>
        <dbReference type="ARBA" id="ARBA00022741"/>
    </source>
</evidence>
<feature type="region of interest" description="Disordered" evidence="11">
    <location>
        <begin position="1"/>
        <end position="24"/>
    </location>
</feature>
<dbReference type="PANTHER" id="PTHR32120">
    <property type="entry name" value="SMALL RIBOSOMAL SUBUNIT BIOGENESIS GTPASE RSGA"/>
    <property type="match status" value="1"/>
</dbReference>
<feature type="domain" description="CP-type G" evidence="13">
    <location>
        <begin position="100"/>
        <end position="258"/>
    </location>
</feature>
<evidence type="ECO:0000313" key="14">
    <source>
        <dbReference type="EMBL" id="MDR6289669.1"/>
    </source>
</evidence>
<evidence type="ECO:0000256" key="10">
    <source>
        <dbReference type="HAMAP-Rule" id="MF_01820"/>
    </source>
</evidence>
<dbReference type="InterPro" id="IPR027417">
    <property type="entry name" value="P-loop_NTPase"/>
</dbReference>
<evidence type="ECO:0000256" key="4">
    <source>
        <dbReference type="ARBA" id="ARBA00022730"/>
    </source>
</evidence>
<keyword evidence="6 10" id="KW-0378">Hydrolase</keyword>
<keyword evidence="7 10" id="KW-0862">Zinc</keyword>
<dbReference type="GO" id="GO:0016787">
    <property type="term" value="F:hydrolase activity"/>
    <property type="evidence" value="ECO:0007669"/>
    <property type="project" value="UniProtKB-KW"/>
</dbReference>
<feature type="domain" description="EngC GTPase" evidence="12">
    <location>
        <begin position="109"/>
        <end position="256"/>
    </location>
</feature>
<accession>A0ABU1JQ58</accession>
<feature type="binding site" evidence="10">
    <location>
        <begin position="200"/>
        <end position="208"/>
    </location>
    <ligand>
        <name>GTP</name>
        <dbReference type="ChEBI" id="CHEBI:37565"/>
    </ligand>
</feature>
<evidence type="ECO:0000259" key="13">
    <source>
        <dbReference type="PROSITE" id="PS51721"/>
    </source>
</evidence>
<keyword evidence="2 10" id="KW-0690">Ribosome biogenesis</keyword>
<comment type="similarity">
    <text evidence="10">Belongs to the TRAFAC class YlqF/YawG GTPase family. RsgA subfamily.</text>
</comment>
<dbReference type="PANTHER" id="PTHR32120:SF10">
    <property type="entry name" value="SMALL RIBOSOMAL SUBUNIT BIOGENESIS GTPASE RSGA"/>
    <property type="match status" value="1"/>
</dbReference>
<keyword evidence="1 10" id="KW-0963">Cytoplasm</keyword>
<reference evidence="14 15" key="1">
    <citation type="submission" date="2023-07" db="EMBL/GenBank/DDBJ databases">
        <title>Sorghum-associated microbial communities from plants grown in Nebraska, USA.</title>
        <authorList>
            <person name="Schachtman D."/>
        </authorList>
    </citation>
    <scope>NUCLEOTIDE SEQUENCE [LARGE SCALE GENOMIC DNA]</scope>
    <source>
        <strain evidence="14 15">584</strain>
    </source>
</reference>
<dbReference type="InterPro" id="IPR004881">
    <property type="entry name" value="Ribosome_biogen_GTPase_RsgA"/>
</dbReference>
<dbReference type="HAMAP" id="MF_01820">
    <property type="entry name" value="GTPase_RsgA"/>
    <property type="match status" value="1"/>
</dbReference>
<name>A0ABU1JQ58_9PROT</name>
<evidence type="ECO:0000256" key="2">
    <source>
        <dbReference type="ARBA" id="ARBA00022517"/>
    </source>
</evidence>
<dbReference type="Gene3D" id="3.40.50.300">
    <property type="entry name" value="P-loop containing nucleotide triphosphate hydrolases"/>
    <property type="match status" value="1"/>
</dbReference>
<feature type="binding site" evidence="10">
    <location>
        <begin position="148"/>
        <end position="151"/>
    </location>
    <ligand>
        <name>GTP</name>
        <dbReference type="ChEBI" id="CHEBI:37565"/>
    </ligand>
</feature>
<dbReference type="PROSITE" id="PS51721">
    <property type="entry name" value="G_CP"/>
    <property type="match status" value="1"/>
</dbReference>
<keyword evidence="15" id="KW-1185">Reference proteome</keyword>
<evidence type="ECO:0000256" key="11">
    <source>
        <dbReference type="SAM" id="MobiDB-lite"/>
    </source>
</evidence>
<evidence type="ECO:0000256" key="6">
    <source>
        <dbReference type="ARBA" id="ARBA00022801"/>
    </source>
</evidence>
<protein>
    <recommendedName>
        <fullName evidence="10">Small ribosomal subunit biogenesis GTPase RsgA</fullName>
        <ecNumber evidence="10">3.6.1.-</ecNumber>
    </recommendedName>
</protein>
<feature type="binding site" evidence="10">
    <location>
        <position position="294"/>
    </location>
    <ligand>
        <name>Zn(2+)</name>
        <dbReference type="ChEBI" id="CHEBI:29105"/>
    </ligand>
</feature>